<keyword evidence="3" id="KW-0813">Transport</keyword>
<evidence type="ECO:0000256" key="6">
    <source>
        <dbReference type="ARBA" id="ARBA00022927"/>
    </source>
</evidence>
<organism evidence="9 10">
    <name type="scientific">Oopsacas minuta</name>
    <dbReference type="NCBI Taxonomy" id="111878"/>
    <lineage>
        <taxon>Eukaryota</taxon>
        <taxon>Metazoa</taxon>
        <taxon>Porifera</taxon>
        <taxon>Hexactinellida</taxon>
        <taxon>Hexasterophora</taxon>
        <taxon>Lyssacinosida</taxon>
        <taxon>Leucopsacidae</taxon>
        <taxon>Oopsacas</taxon>
    </lineage>
</organism>
<dbReference type="Proteomes" id="UP001165289">
    <property type="component" value="Unassembled WGS sequence"/>
</dbReference>
<keyword evidence="4" id="KW-0963">Cytoplasm</keyword>
<keyword evidence="10" id="KW-1185">Reference proteome</keyword>
<evidence type="ECO:0000259" key="8">
    <source>
        <dbReference type="Pfam" id="PF25780"/>
    </source>
</evidence>
<dbReference type="PANTHER" id="PTHR10527">
    <property type="entry name" value="IMPORTIN BETA"/>
    <property type="match status" value="1"/>
</dbReference>
<feature type="domain" description="IPO4/5-like TPR repeats" evidence="8">
    <location>
        <begin position="63"/>
        <end position="177"/>
    </location>
</feature>
<comment type="subcellular location">
    <subcellularLocation>
        <location evidence="2">Cytoplasm</location>
    </subcellularLocation>
    <subcellularLocation>
        <location evidence="1">Nucleus</location>
    </subcellularLocation>
</comment>
<dbReference type="InterPro" id="IPR057672">
    <property type="entry name" value="TPR_IPO4/5"/>
</dbReference>
<dbReference type="SUPFAM" id="SSF48371">
    <property type="entry name" value="ARM repeat"/>
    <property type="match status" value="1"/>
</dbReference>
<sequence>MIRFYQLIHDNEVIVPTQNEIIQSSIYCSLPLDVKDFVKLYCLRSIGTGTPLIRATLGILIATIAAKGNICSWPELLPTLISALDSGNEELIDGTLSTLQKVCEDIPEQLESESIQRPLLILIPKFIEFFKYPSTKVRSHAITCINQFILCRSSALLQHMKEFLEGLFSLADDKVNNNLAHFIFLLDIVVTSNA</sequence>
<evidence type="ECO:0000256" key="5">
    <source>
        <dbReference type="ARBA" id="ARBA00022737"/>
    </source>
</evidence>
<dbReference type="AlphaFoldDB" id="A0AAV7JJT9"/>
<dbReference type="GO" id="GO:0005737">
    <property type="term" value="C:cytoplasm"/>
    <property type="evidence" value="ECO:0007669"/>
    <property type="project" value="UniProtKB-SubCell"/>
</dbReference>
<protein>
    <submittedName>
        <fullName evidence="9">Transportin-1-like</fullName>
    </submittedName>
</protein>
<accession>A0AAV7JJT9</accession>
<reference evidence="9 10" key="1">
    <citation type="journal article" date="2023" name="BMC Biol.">
        <title>The compact genome of the sponge Oopsacas minuta (Hexactinellida) is lacking key metazoan core genes.</title>
        <authorList>
            <person name="Santini S."/>
            <person name="Schenkelaars Q."/>
            <person name="Jourda C."/>
            <person name="Duchesne M."/>
            <person name="Belahbib H."/>
            <person name="Rocher C."/>
            <person name="Selva M."/>
            <person name="Riesgo A."/>
            <person name="Vervoort M."/>
            <person name="Leys S.P."/>
            <person name="Kodjabachian L."/>
            <person name="Le Bivic A."/>
            <person name="Borchiellini C."/>
            <person name="Claverie J.M."/>
            <person name="Renard E."/>
        </authorList>
    </citation>
    <scope>NUCLEOTIDE SEQUENCE [LARGE SCALE GENOMIC DNA]</scope>
    <source>
        <strain evidence="9">SPO-2</strain>
    </source>
</reference>
<keyword evidence="6" id="KW-0653">Protein transport</keyword>
<dbReference type="InterPro" id="IPR011989">
    <property type="entry name" value="ARM-like"/>
</dbReference>
<name>A0AAV7JJT9_9METZ</name>
<evidence type="ECO:0000256" key="7">
    <source>
        <dbReference type="ARBA" id="ARBA00023242"/>
    </source>
</evidence>
<keyword evidence="7" id="KW-0539">Nucleus</keyword>
<dbReference type="GO" id="GO:0006606">
    <property type="term" value="P:protein import into nucleus"/>
    <property type="evidence" value="ECO:0007669"/>
    <property type="project" value="InterPro"/>
</dbReference>
<evidence type="ECO:0000313" key="9">
    <source>
        <dbReference type="EMBL" id="KAI6648700.1"/>
    </source>
</evidence>
<comment type="caution">
    <text evidence="9">The sequence shown here is derived from an EMBL/GenBank/DDBJ whole genome shotgun (WGS) entry which is preliminary data.</text>
</comment>
<keyword evidence="5" id="KW-0677">Repeat</keyword>
<evidence type="ECO:0000313" key="10">
    <source>
        <dbReference type="Proteomes" id="UP001165289"/>
    </source>
</evidence>
<evidence type="ECO:0000256" key="1">
    <source>
        <dbReference type="ARBA" id="ARBA00004123"/>
    </source>
</evidence>
<dbReference type="EMBL" id="JAKMXF010000327">
    <property type="protein sequence ID" value="KAI6648700.1"/>
    <property type="molecule type" value="Genomic_DNA"/>
</dbReference>
<evidence type="ECO:0000256" key="3">
    <source>
        <dbReference type="ARBA" id="ARBA00022448"/>
    </source>
</evidence>
<dbReference type="InterPro" id="IPR016024">
    <property type="entry name" value="ARM-type_fold"/>
</dbReference>
<evidence type="ECO:0000256" key="4">
    <source>
        <dbReference type="ARBA" id="ARBA00022490"/>
    </source>
</evidence>
<dbReference type="InterPro" id="IPR040122">
    <property type="entry name" value="Importin_beta"/>
</dbReference>
<gene>
    <name evidence="9" type="ORF">LOD99_7926</name>
</gene>
<dbReference type="Pfam" id="PF25780">
    <property type="entry name" value="TPR_IPO5"/>
    <property type="match status" value="1"/>
</dbReference>
<proteinExistence type="predicted"/>
<evidence type="ECO:0000256" key="2">
    <source>
        <dbReference type="ARBA" id="ARBA00004496"/>
    </source>
</evidence>
<dbReference type="Gene3D" id="1.25.10.10">
    <property type="entry name" value="Leucine-rich Repeat Variant"/>
    <property type="match status" value="1"/>
</dbReference>